<dbReference type="GO" id="GO:0043041">
    <property type="term" value="P:amino acid activation for nonribosomal peptide biosynthetic process"/>
    <property type="evidence" value="ECO:0007669"/>
    <property type="project" value="TreeGrafter"/>
</dbReference>
<dbReference type="Proteomes" id="UP000250870">
    <property type="component" value="Unassembled WGS sequence"/>
</dbReference>
<dbReference type="GO" id="GO:0003824">
    <property type="term" value="F:catalytic activity"/>
    <property type="evidence" value="ECO:0007669"/>
    <property type="project" value="InterPro"/>
</dbReference>
<name>A0A329VIR9_9GAMM</name>
<dbReference type="Gene3D" id="3.30.559.30">
    <property type="entry name" value="Nonribosomal peptide synthetase, condensation domain"/>
    <property type="match status" value="1"/>
</dbReference>
<evidence type="ECO:0000313" key="3">
    <source>
        <dbReference type="Proteomes" id="UP000250870"/>
    </source>
</evidence>
<dbReference type="AlphaFoldDB" id="A0A329VIR9"/>
<gene>
    <name evidence="2" type="ORF">CKY01_07400</name>
</gene>
<proteinExistence type="predicted"/>
<dbReference type="PANTHER" id="PTHR45527:SF1">
    <property type="entry name" value="FATTY ACID SYNTHASE"/>
    <property type="match status" value="1"/>
</dbReference>
<sequence>MVVLNLLMHCVLLMNRQLKDENTIGCYVNTVIVRARLDPHQPFHVVLNAVRKASLSAISHSAFPADRIQKLMANTSYHLTMFDFQNDVDPIKVLGGNGVAVELLDVDPNGAKYPLNLTCIEYGDELQARLEYSTSLFSQDTVSRWLNIYIGALTQLVTLGEETTLFALFDGQDDVFSDIPDFQF</sequence>
<reference evidence="2 3" key="1">
    <citation type="journal article" date="2018" name="Int. J. Syst. Evol. Microbiol.">
        <title>Whole-genome-based revisit of Photorhabdus phylogeny: proposal for the elevation of most Photorhabdus subspecies to the species level and description of one novel species Photorhabdus bodei sp. nov., and one novel subspecies Photorhabdus laumondii subsp. clarkei subsp. nov.</title>
        <authorList>
            <person name="Machado R.A.R."/>
            <person name="Wuthrich D."/>
            <person name="Kuhnert P."/>
            <person name="Arce C.C.M."/>
            <person name="Thonen L."/>
            <person name="Ruiz C."/>
            <person name="Zhang X."/>
            <person name="Robert C.A.M."/>
            <person name="Karimi J."/>
            <person name="Kamali S."/>
            <person name="Ma J."/>
            <person name="Bruggmann R."/>
            <person name="Erb M."/>
        </authorList>
    </citation>
    <scope>NUCLEOTIDE SEQUENCE [LARGE SCALE GENOMIC DNA]</scope>
    <source>
        <strain evidence="2 3">BOJ-47</strain>
    </source>
</reference>
<dbReference type="GO" id="GO:0031177">
    <property type="term" value="F:phosphopantetheine binding"/>
    <property type="evidence" value="ECO:0007669"/>
    <property type="project" value="TreeGrafter"/>
</dbReference>
<dbReference type="Pfam" id="PF00668">
    <property type="entry name" value="Condensation"/>
    <property type="match status" value="1"/>
</dbReference>
<evidence type="ECO:0000259" key="1">
    <source>
        <dbReference type="Pfam" id="PF00668"/>
    </source>
</evidence>
<organism evidence="2 3">
    <name type="scientific">Photorhabdus laumondii subsp. clarkei</name>
    <dbReference type="NCBI Taxonomy" id="2029685"/>
    <lineage>
        <taxon>Bacteria</taxon>
        <taxon>Pseudomonadati</taxon>
        <taxon>Pseudomonadota</taxon>
        <taxon>Gammaproteobacteria</taxon>
        <taxon>Enterobacterales</taxon>
        <taxon>Morganellaceae</taxon>
        <taxon>Photorhabdus</taxon>
    </lineage>
</organism>
<dbReference type="EMBL" id="NSCI01000007">
    <property type="protein sequence ID" value="RAW91689.1"/>
    <property type="molecule type" value="Genomic_DNA"/>
</dbReference>
<accession>A0A329VIR9</accession>
<comment type="caution">
    <text evidence="2">The sequence shown here is derived from an EMBL/GenBank/DDBJ whole genome shotgun (WGS) entry which is preliminary data.</text>
</comment>
<feature type="domain" description="Condensation" evidence="1">
    <location>
        <begin position="16"/>
        <end position="160"/>
    </location>
</feature>
<dbReference type="PANTHER" id="PTHR45527">
    <property type="entry name" value="NONRIBOSOMAL PEPTIDE SYNTHETASE"/>
    <property type="match status" value="1"/>
</dbReference>
<dbReference type="SUPFAM" id="SSF52777">
    <property type="entry name" value="CoA-dependent acyltransferases"/>
    <property type="match status" value="1"/>
</dbReference>
<evidence type="ECO:0000313" key="2">
    <source>
        <dbReference type="EMBL" id="RAW91689.1"/>
    </source>
</evidence>
<dbReference type="GO" id="GO:0044550">
    <property type="term" value="P:secondary metabolite biosynthetic process"/>
    <property type="evidence" value="ECO:0007669"/>
    <property type="project" value="TreeGrafter"/>
</dbReference>
<protein>
    <recommendedName>
        <fullName evidence="1">Condensation domain-containing protein</fullName>
    </recommendedName>
</protein>
<dbReference type="GO" id="GO:0005737">
    <property type="term" value="C:cytoplasm"/>
    <property type="evidence" value="ECO:0007669"/>
    <property type="project" value="TreeGrafter"/>
</dbReference>
<dbReference type="InterPro" id="IPR001242">
    <property type="entry name" value="Condensation_dom"/>
</dbReference>